<feature type="transmembrane region" description="Helical" evidence="5">
    <location>
        <begin position="42"/>
        <end position="62"/>
    </location>
</feature>
<evidence type="ECO:0008006" key="8">
    <source>
        <dbReference type="Google" id="ProtNLM"/>
    </source>
</evidence>
<comment type="caution">
    <text evidence="6">The sequence shown here is derived from an EMBL/GenBank/DDBJ whole genome shotgun (WGS) entry which is preliminary data.</text>
</comment>
<evidence type="ECO:0000313" key="6">
    <source>
        <dbReference type="EMBL" id="TWT87427.1"/>
    </source>
</evidence>
<dbReference type="EMBL" id="SJPQ01000003">
    <property type="protein sequence ID" value="TWT87427.1"/>
    <property type="molecule type" value="Genomic_DNA"/>
</dbReference>
<feature type="transmembrane region" description="Helical" evidence="5">
    <location>
        <begin position="16"/>
        <end position="36"/>
    </location>
</feature>
<dbReference type="GO" id="GO:0012505">
    <property type="term" value="C:endomembrane system"/>
    <property type="evidence" value="ECO:0007669"/>
    <property type="project" value="UniProtKB-SubCell"/>
</dbReference>
<dbReference type="Gene3D" id="1.20.120.1630">
    <property type="match status" value="1"/>
</dbReference>
<protein>
    <recommendedName>
        <fullName evidence="8">Steroid 5-alpha reductase C-terminal domain-containing protein</fullName>
    </recommendedName>
</protein>
<evidence type="ECO:0000256" key="4">
    <source>
        <dbReference type="ARBA" id="ARBA00023136"/>
    </source>
</evidence>
<dbReference type="Pfam" id="PF04191">
    <property type="entry name" value="PEMT"/>
    <property type="match status" value="1"/>
</dbReference>
<feature type="transmembrane region" description="Helical" evidence="5">
    <location>
        <begin position="74"/>
        <end position="100"/>
    </location>
</feature>
<name>A0A5C5ZK52_9BACT</name>
<dbReference type="Proteomes" id="UP000315440">
    <property type="component" value="Unassembled WGS sequence"/>
</dbReference>
<evidence type="ECO:0000313" key="7">
    <source>
        <dbReference type="Proteomes" id="UP000315440"/>
    </source>
</evidence>
<reference evidence="6 7" key="1">
    <citation type="submission" date="2019-02" db="EMBL/GenBank/DDBJ databases">
        <title>Deep-cultivation of Planctomycetes and their phenomic and genomic characterization uncovers novel biology.</title>
        <authorList>
            <person name="Wiegand S."/>
            <person name="Jogler M."/>
            <person name="Boedeker C."/>
            <person name="Pinto D."/>
            <person name="Vollmers J."/>
            <person name="Rivas-Marin E."/>
            <person name="Kohn T."/>
            <person name="Peeters S.H."/>
            <person name="Heuer A."/>
            <person name="Rast P."/>
            <person name="Oberbeckmann S."/>
            <person name="Bunk B."/>
            <person name="Jeske O."/>
            <person name="Meyerdierks A."/>
            <person name="Storesund J.E."/>
            <person name="Kallscheuer N."/>
            <person name="Luecker S."/>
            <person name="Lage O.M."/>
            <person name="Pohl T."/>
            <person name="Merkel B.J."/>
            <person name="Hornburger P."/>
            <person name="Mueller R.-W."/>
            <person name="Bruemmer F."/>
            <person name="Labrenz M."/>
            <person name="Spormann A.M."/>
            <person name="Op Den Camp H."/>
            <person name="Overmann J."/>
            <person name="Amann R."/>
            <person name="Jetten M.S.M."/>
            <person name="Mascher T."/>
            <person name="Medema M.H."/>
            <person name="Devos D.P."/>
            <person name="Kaster A.-K."/>
            <person name="Ovreas L."/>
            <person name="Rohde M."/>
            <person name="Galperin M.Y."/>
            <person name="Jogler C."/>
        </authorList>
    </citation>
    <scope>NUCLEOTIDE SEQUENCE [LARGE SCALE GENOMIC DNA]</scope>
    <source>
        <strain evidence="6 7">Mal64</strain>
    </source>
</reference>
<dbReference type="InterPro" id="IPR007318">
    <property type="entry name" value="Phopholipid_MeTrfase"/>
</dbReference>
<evidence type="ECO:0000256" key="1">
    <source>
        <dbReference type="ARBA" id="ARBA00004127"/>
    </source>
</evidence>
<keyword evidence="7" id="KW-1185">Reference proteome</keyword>
<feature type="transmembrane region" description="Helical" evidence="5">
    <location>
        <begin position="106"/>
        <end position="126"/>
    </location>
</feature>
<gene>
    <name evidence="6" type="ORF">Mal64_29660</name>
</gene>
<dbReference type="RefSeq" id="WP_197525786.1">
    <property type="nucleotide sequence ID" value="NZ_SJPQ01000003.1"/>
</dbReference>
<dbReference type="AlphaFoldDB" id="A0A5C5ZK52"/>
<evidence type="ECO:0000256" key="2">
    <source>
        <dbReference type="ARBA" id="ARBA00022692"/>
    </source>
</evidence>
<evidence type="ECO:0000256" key="5">
    <source>
        <dbReference type="SAM" id="Phobius"/>
    </source>
</evidence>
<accession>A0A5C5ZK52</accession>
<evidence type="ECO:0000256" key="3">
    <source>
        <dbReference type="ARBA" id="ARBA00022989"/>
    </source>
</evidence>
<keyword evidence="3 5" id="KW-1133">Transmembrane helix</keyword>
<comment type="subcellular location">
    <subcellularLocation>
        <location evidence="1">Endomembrane system</location>
        <topology evidence="1">Multi-pass membrane protein</topology>
    </subcellularLocation>
</comment>
<keyword evidence="4 5" id="KW-0472">Membrane</keyword>
<sequence length="222" mass="24151">MAPENEPPPGLMAGQALHFAALAALLALTAAGWGWLGRPAPVAFGTAVAMPIAHQLFVWLAWRTELGSKAVSRTIGFGGYMALFFLLFGGRFVTLLWLAWIDRGSLGLPSALAATAGVLLAMPGVYTMHSVARYFGFARAAGADHFDERYRTMPLVRRGVFRYTSNGMYAVAFLLFWAIALGFNSSAALVVAAFSHAYIWVHYYATERPDMAWLYGRPGHEG</sequence>
<organism evidence="6 7">
    <name type="scientific">Pseudobythopirellula maris</name>
    <dbReference type="NCBI Taxonomy" id="2527991"/>
    <lineage>
        <taxon>Bacteria</taxon>
        <taxon>Pseudomonadati</taxon>
        <taxon>Planctomycetota</taxon>
        <taxon>Planctomycetia</taxon>
        <taxon>Pirellulales</taxon>
        <taxon>Lacipirellulaceae</taxon>
        <taxon>Pseudobythopirellula</taxon>
    </lineage>
</organism>
<proteinExistence type="predicted"/>
<keyword evidence="2 5" id="KW-0812">Transmembrane</keyword>